<dbReference type="InterPro" id="IPR050307">
    <property type="entry name" value="Sterol_Desaturase_Related"/>
</dbReference>
<dbReference type="AlphaFoldDB" id="A0AAV3ZJI7"/>
<evidence type="ECO:0000256" key="5">
    <source>
        <dbReference type="SAM" id="Phobius"/>
    </source>
</evidence>
<keyword evidence="4 5" id="KW-0472">Membrane</keyword>
<protein>
    <submittedName>
        <fullName evidence="7">Methylsterol monooxygenase 1</fullName>
    </submittedName>
</protein>
<dbReference type="GO" id="GO:0004497">
    <property type="term" value="F:monooxygenase activity"/>
    <property type="evidence" value="ECO:0007669"/>
    <property type="project" value="UniProtKB-KW"/>
</dbReference>
<evidence type="ECO:0000313" key="7">
    <source>
        <dbReference type="EMBL" id="GFN94734.1"/>
    </source>
</evidence>
<dbReference type="Proteomes" id="UP000735302">
    <property type="component" value="Unassembled WGS sequence"/>
</dbReference>
<dbReference type="InterPro" id="IPR006694">
    <property type="entry name" value="Fatty_acid_hydroxylase"/>
</dbReference>
<reference evidence="7 8" key="1">
    <citation type="journal article" date="2021" name="Elife">
        <title>Chloroplast acquisition without the gene transfer in kleptoplastic sea slugs, Plakobranchus ocellatus.</title>
        <authorList>
            <person name="Maeda T."/>
            <person name="Takahashi S."/>
            <person name="Yoshida T."/>
            <person name="Shimamura S."/>
            <person name="Takaki Y."/>
            <person name="Nagai Y."/>
            <person name="Toyoda A."/>
            <person name="Suzuki Y."/>
            <person name="Arimoto A."/>
            <person name="Ishii H."/>
            <person name="Satoh N."/>
            <person name="Nishiyama T."/>
            <person name="Hasebe M."/>
            <person name="Maruyama T."/>
            <person name="Minagawa J."/>
            <person name="Obokata J."/>
            <person name="Shigenobu S."/>
        </authorList>
    </citation>
    <scope>NUCLEOTIDE SEQUENCE [LARGE SCALE GENOMIC DNA]</scope>
</reference>
<keyword evidence="2 5" id="KW-0812">Transmembrane</keyword>
<dbReference type="EMBL" id="BLXT01002468">
    <property type="protein sequence ID" value="GFN94734.1"/>
    <property type="molecule type" value="Genomic_DNA"/>
</dbReference>
<comment type="subcellular location">
    <subcellularLocation>
        <location evidence="1">Membrane</location>
    </subcellularLocation>
</comment>
<evidence type="ECO:0000313" key="8">
    <source>
        <dbReference type="Proteomes" id="UP000735302"/>
    </source>
</evidence>
<evidence type="ECO:0000256" key="4">
    <source>
        <dbReference type="ARBA" id="ARBA00023136"/>
    </source>
</evidence>
<dbReference type="GO" id="GO:0016020">
    <property type="term" value="C:membrane"/>
    <property type="evidence" value="ECO:0007669"/>
    <property type="project" value="UniProtKB-SubCell"/>
</dbReference>
<feature type="domain" description="Fatty acid hydroxylase" evidence="6">
    <location>
        <begin position="247"/>
        <end position="378"/>
    </location>
</feature>
<evidence type="ECO:0000259" key="6">
    <source>
        <dbReference type="Pfam" id="PF04116"/>
    </source>
</evidence>
<keyword evidence="3 5" id="KW-1133">Transmembrane helix</keyword>
<dbReference type="GO" id="GO:0005506">
    <property type="term" value="F:iron ion binding"/>
    <property type="evidence" value="ECO:0007669"/>
    <property type="project" value="InterPro"/>
</dbReference>
<keyword evidence="7" id="KW-0503">Monooxygenase</keyword>
<keyword evidence="8" id="KW-1185">Reference proteome</keyword>
<comment type="caution">
    <text evidence="7">The sequence shown here is derived from an EMBL/GenBank/DDBJ whole genome shotgun (WGS) entry which is preliminary data.</text>
</comment>
<dbReference type="Pfam" id="PF04116">
    <property type="entry name" value="FA_hydroxylase"/>
    <property type="match status" value="1"/>
</dbReference>
<proteinExistence type="predicted"/>
<name>A0AAV3ZJI7_9GAST</name>
<evidence type="ECO:0000256" key="2">
    <source>
        <dbReference type="ARBA" id="ARBA00022692"/>
    </source>
</evidence>
<evidence type="ECO:0000256" key="3">
    <source>
        <dbReference type="ARBA" id="ARBA00022989"/>
    </source>
</evidence>
<dbReference type="PANTHER" id="PTHR11863">
    <property type="entry name" value="STEROL DESATURASE"/>
    <property type="match status" value="1"/>
</dbReference>
<feature type="transmembrane region" description="Helical" evidence="5">
    <location>
        <begin position="163"/>
        <end position="182"/>
    </location>
</feature>
<feature type="transmembrane region" description="Helical" evidence="5">
    <location>
        <begin position="296"/>
        <end position="320"/>
    </location>
</feature>
<dbReference type="GO" id="GO:0008610">
    <property type="term" value="P:lipid biosynthetic process"/>
    <property type="evidence" value="ECO:0007669"/>
    <property type="project" value="InterPro"/>
</dbReference>
<gene>
    <name evidence="7" type="ORF">PoB_002124000</name>
</gene>
<organism evidence="7 8">
    <name type="scientific">Plakobranchus ocellatus</name>
    <dbReference type="NCBI Taxonomy" id="259542"/>
    <lineage>
        <taxon>Eukaryota</taxon>
        <taxon>Metazoa</taxon>
        <taxon>Spiralia</taxon>
        <taxon>Lophotrochozoa</taxon>
        <taxon>Mollusca</taxon>
        <taxon>Gastropoda</taxon>
        <taxon>Heterobranchia</taxon>
        <taxon>Euthyneura</taxon>
        <taxon>Panpulmonata</taxon>
        <taxon>Sacoglossa</taxon>
        <taxon>Placobranchoidea</taxon>
        <taxon>Plakobranchidae</taxon>
        <taxon>Plakobranchus</taxon>
    </lineage>
</organism>
<feature type="transmembrane region" description="Helical" evidence="5">
    <location>
        <begin position="203"/>
        <end position="222"/>
    </location>
</feature>
<accession>A0AAV3ZJI7</accession>
<sequence>MFKQDKLRPAIRQKATATLELSSIRKTRQCTLPEWSPSCWTNMTGQCWSIHVKLLTLLHVTSGYYQRWKNTFVVTDLSQRKTLFSRRTKPTDLLTGDEIKAVLSVNLCKMENTTSDVWSADSLLELMPSNPVRESFENAWIYMNKHYTKFQIATYGSLIVHELVYFAACLPGIIFQFLPFMRKFKIQTNRPENFDGQWKCFKLLMFNHFVIQFPLMCGTYVFTEMFDIPYSWEEMPPWYNLALRVFGCAVIEDTWHYFLHQVLHDKRIYKYIHKVHHHFQSPFGMTAEYAHPAETLILGAGFFIGILLLCNHFIIMWLWVTVRLFETIDVHSGYDIPYLNIFHLIPFYGGSKFHDFHHYNFNGNYSSTFTWWDKIFGTDSQYKEYCAKLQAEEKKKGL</sequence>
<keyword evidence="7" id="KW-0560">Oxidoreductase</keyword>
<evidence type="ECO:0000256" key="1">
    <source>
        <dbReference type="ARBA" id="ARBA00004370"/>
    </source>
</evidence>